<evidence type="ECO:0000256" key="1">
    <source>
        <dbReference type="ARBA" id="ARBA00004123"/>
    </source>
</evidence>
<dbReference type="AlphaFoldDB" id="A0A7J0FT43"/>
<gene>
    <name evidence="8" type="ORF">Acr_15g0004880</name>
</gene>
<evidence type="ECO:0000259" key="7">
    <source>
        <dbReference type="PROSITE" id="PS50863"/>
    </source>
</evidence>
<keyword evidence="3" id="KW-0238">DNA-binding</keyword>
<keyword evidence="9" id="KW-1185">Reference proteome</keyword>
<dbReference type="PANTHER" id="PTHR31140:SF139">
    <property type="entry name" value="B3 DOMAIN-CONTAINING PROTEIN OS02G0455900-RELATED"/>
    <property type="match status" value="1"/>
</dbReference>
<keyword evidence="4" id="KW-0804">Transcription</keyword>
<dbReference type="OrthoDB" id="10384465at2759"/>
<dbReference type="SUPFAM" id="SSF101936">
    <property type="entry name" value="DNA-binding pseudobarrel domain"/>
    <property type="match status" value="3"/>
</dbReference>
<reference evidence="8 9" key="1">
    <citation type="submission" date="2019-07" db="EMBL/GenBank/DDBJ databases">
        <title>De Novo Assembly of kiwifruit Actinidia rufa.</title>
        <authorList>
            <person name="Sugita-Konishi S."/>
            <person name="Sato K."/>
            <person name="Mori E."/>
            <person name="Abe Y."/>
            <person name="Kisaki G."/>
            <person name="Hamano K."/>
            <person name="Suezawa K."/>
            <person name="Otani M."/>
            <person name="Fukuda T."/>
            <person name="Manabe T."/>
            <person name="Gomi K."/>
            <person name="Tabuchi M."/>
            <person name="Akimitsu K."/>
            <person name="Kataoka I."/>
        </authorList>
    </citation>
    <scope>NUCLEOTIDE SEQUENCE [LARGE SCALE GENOMIC DNA]</scope>
    <source>
        <strain evidence="9">cv. Fuchu</strain>
    </source>
</reference>
<feature type="region of interest" description="Disordered" evidence="6">
    <location>
        <begin position="193"/>
        <end position="247"/>
    </location>
</feature>
<dbReference type="SMART" id="SM01019">
    <property type="entry name" value="B3"/>
    <property type="match status" value="2"/>
</dbReference>
<feature type="compositionally biased region" description="Low complexity" evidence="6">
    <location>
        <begin position="157"/>
        <end position="168"/>
    </location>
</feature>
<organism evidence="8 9">
    <name type="scientific">Actinidia rufa</name>
    <dbReference type="NCBI Taxonomy" id="165716"/>
    <lineage>
        <taxon>Eukaryota</taxon>
        <taxon>Viridiplantae</taxon>
        <taxon>Streptophyta</taxon>
        <taxon>Embryophyta</taxon>
        <taxon>Tracheophyta</taxon>
        <taxon>Spermatophyta</taxon>
        <taxon>Magnoliopsida</taxon>
        <taxon>eudicotyledons</taxon>
        <taxon>Gunneridae</taxon>
        <taxon>Pentapetalae</taxon>
        <taxon>asterids</taxon>
        <taxon>Ericales</taxon>
        <taxon>Actinidiaceae</taxon>
        <taxon>Actinidia</taxon>
    </lineage>
</organism>
<evidence type="ECO:0000313" key="8">
    <source>
        <dbReference type="EMBL" id="GFZ01879.1"/>
    </source>
</evidence>
<evidence type="ECO:0000256" key="3">
    <source>
        <dbReference type="ARBA" id="ARBA00023125"/>
    </source>
</evidence>
<dbReference type="InterPro" id="IPR044800">
    <property type="entry name" value="LEC2-like"/>
</dbReference>
<dbReference type="GO" id="GO:0003700">
    <property type="term" value="F:DNA-binding transcription factor activity"/>
    <property type="evidence" value="ECO:0007669"/>
    <property type="project" value="InterPro"/>
</dbReference>
<evidence type="ECO:0000256" key="5">
    <source>
        <dbReference type="ARBA" id="ARBA00023242"/>
    </source>
</evidence>
<evidence type="ECO:0000313" key="9">
    <source>
        <dbReference type="Proteomes" id="UP000585474"/>
    </source>
</evidence>
<name>A0A7J0FT43_9ERIC</name>
<dbReference type="CDD" id="cd10017">
    <property type="entry name" value="B3_DNA"/>
    <property type="match status" value="3"/>
</dbReference>
<proteinExistence type="predicted"/>
<dbReference type="Gene3D" id="2.40.330.10">
    <property type="entry name" value="DNA-binding pseudobarrel domain"/>
    <property type="match status" value="3"/>
</dbReference>
<feature type="compositionally biased region" description="Basic and acidic residues" evidence="6">
    <location>
        <begin position="238"/>
        <end position="247"/>
    </location>
</feature>
<dbReference type="InterPro" id="IPR003340">
    <property type="entry name" value="B3_DNA-bd"/>
</dbReference>
<protein>
    <recommendedName>
        <fullName evidence="7">TF-B3 domain-containing protein</fullName>
    </recommendedName>
</protein>
<dbReference type="Proteomes" id="UP000585474">
    <property type="component" value="Unassembled WGS sequence"/>
</dbReference>
<feature type="region of interest" description="Disordered" evidence="6">
    <location>
        <begin position="146"/>
        <end position="168"/>
    </location>
</feature>
<keyword evidence="2" id="KW-0805">Transcription regulation</keyword>
<evidence type="ECO:0000256" key="6">
    <source>
        <dbReference type="SAM" id="MobiDB-lite"/>
    </source>
</evidence>
<accession>A0A7J0FT43</accession>
<comment type="caution">
    <text evidence="8">The sequence shown here is derived from an EMBL/GenBank/DDBJ whole genome shotgun (WGS) entry which is preliminary data.</text>
</comment>
<dbReference type="InterPro" id="IPR015300">
    <property type="entry name" value="DNA-bd_pseudobarrel_sf"/>
</dbReference>
<dbReference type="GO" id="GO:0003677">
    <property type="term" value="F:DNA binding"/>
    <property type="evidence" value="ECO:0007669"/>
    <property type="project" value="UniProtKB-KW"/>
</dbReference>
<dbReference type="PROSITE" id="PS50863">
    <property type="entry name" value="B3"/>
    <property type="match status" value="1"/>
</dbReference>
<evidence type="ECO:0000256" key="4">
    <source>
        <dbReference type="ARBA" id="ARBA00023163"/>
    </source>
</evidence>
<keyword evidence="5" id="KW-0539">Nucleus</keyword>
<feature type="compositionally biased region" description="Basic and acidic residues" evidence="6">
    <location>
        <begin position="146"/>
        <end position="156"/>
    </location>
</feature>
<sequence>MRLTESDVEQDKLCIPVEFALDHFPPIPTLSPRCYEDYEEKRVEGFAQSHEMKAKDVVEVRKYFRDVGIPAETHNVERLYFTDAKNTDWCMKITMFNDWHTINGPGWDQCVKDYHLEPGDFISFYRSRDGEDTVGKRLEDMKAQQEVEMEKAKDTSKGGISSSSTSLKETATETKSGCYISLLVKITQSESEGMKAQQEAGMEKAKDASKSGISSSSTPLKETASDTKSGESSWTRRPGKEILQETDPINKRDRRKIFLFEKHLTDRDVQHGVLSIPVELALDRFPPLPEIRLDIFEAKIEVTDAQGHISIMGIGYDHANSLFLIDSGWRGFAKHHGLRTMDRVRFYIPIPCLKENVYLIEYVRTEEFREGNFLFEKELTRDEAKYSKWLRLPPLEGRFPFPRYRIYYSERLCFTDAVNRDWWFTFQFQNGNYCVISGWEGFRNEYKLEEGDVIKFYKPVWPRSSQYFLIQHAKRDEAARTPAKKDGCMPNFSGMKKHGRGGGRGQTGKKFVVGDCCVA</sequence>
<dbReference type="GO" id="GO:0005634">
    <property type="term" value="C:nucleus"/>
    <property type="evidence" value="ECO:0007669"/>
    <property type="project" value="UniProtKB-SubCell"/>
</dbReference>
<dbReference type="EMBL" id="BJWL01000015">
    <property type="protein sequence ID" value="GFZ01879.1"/>
    <property type="molecule type" value="Genomic_DNA"/>
</dbReference>
<evidence type="ECO:0000256" key="2">
    <source>
        <dbReference type="ARBA" id="ARBA00023015"/>
    </source>
</evidence>
<feature type="domain" description="TF-B3" evidence="7">
    <location>
        <begin position="375"/>
        <end position="476"/>
    </location>
</feature>
<comment type="subcellular location">
    <subcellularLocation>
        <location evidence="1">Nucleus</location>
    </subcellularLocation>
</comment>
<dbReference type="PANTHER" id="PTHR31140">
    <property type="entry name" value="B3 DOMAIN-CONTAINING TRANSCRIPTION FACTOR ABI3"/>
    <property type="match status" value="1"/>
</dbReference>